<feature type="non-terminal residue" evidence="7">
    <location>
        <position position="49"/>
    </location>
</feature>
<comment type="subcellular location">
    <subcellularLocation>
        <location evidence="3">Cytoplasm</location>
    </subcellularLocation>
    <subcellularLocation>
        <location evidence="2">Nucleus</location>
    </subcellularLocation>
</comment>
<dbReference type="PANTHER" id="PTHR33588:SF1">
    <property type="entry name" value="CILIA- AND FLAGELLA-ASSOCIATED PROTEIN 299"/>
    <property type="match status" value="1"/>
</dbReference>
<dbReference type="InterPro" id="IPR027887">
    <property type="entry name" value="DUF4464"/>
</dbReference>
<protein>
    <recommendedName>
        <fullName evidence="4">Cilia- and flagella-associated protein 299</fullName>
    </recommendedName>
</protein>
<comment type="caution">
    <text evidence="7">The sequence shown here is derived from an EMBL/GenBank/DDBJ whole genome shotgun (WGS) entry which is preliminary data.</text>
</comment>
<name>Q4RPQ8_TETNG</name>
<dbReference type="Pfam" id="PF14713">
    <property type="entry name" value="DUF4464"/>
    <property type="match status" value="1"/>
</dbReference>
<dbReference type="EMBL" id="CAAE01015007">
    <property type="protein sequence ID" value="CAG09624.1"/>
    <property type="molecule type" value="Genomic_DNA"/>
</dbReference>
<proteinExistence type="predicted"/>
<keyword evidence="5" id="KW-0963">Cytoplasm</keyword>
<reference evidence="7" key="2">
    <citation type="submission" date="2004-02" db="EMBL/GenBank/DDBJ databases">
        <authorList>
            <consortium name="Genoscope"/>
            <consortium name="Whitehead Institute Centre for Genome Research"/>
        </authorList>
    </citation>
    <scope>NUCLEOTIDE SEQUENCE</scope>
</reference>
<evidence type="ECO:0000256" key="2">
    <source>
        <dbReference type="ARBA" id="ARBA00004123"/>
    </source>
</evidence>
<dbReference type="KEGG" id="tng:GSTEN00030973G001"/>
<dbReference type="GO" id="GO:0005737">
    <property type="term" value="C:cytoplasm"/>
    <property type="evidence" value="ECO:0007669"/>
    <property type="project" value="UniProtKB-SubCell"/>
</dbReference>
<evidence type="ECO:0000256" key="1">
    <source>
        <dbReference type="ARBA" id="ARBA00003056"/>
    </source>
</evidence>
<sequence length="49" mass="5595">LQSIIFIRDHNTAGQEVSGYIDYAHRLKTCDFDQIFSGKKKLMPGHSDL</sequence>
<feature type="non-terminal residue" evidence="7">
    <location>
        <position position="1"/>
    </location>
</feature>
<organism evidence="7">
    <name type="scientific">Tetraodon nigroviridis</name>
    <name type="common">Spotted green pufferfish</name>
    <name type="synonym">Chelonodon nigroviridis</name>
    <dbReference type="NCBI Taxonomy" id="99883"/>
    <lineage>
        <taxon>Eukaryota</taxon>
        <taxon>Metazoa</taxon>
        <taxon>Chordata</taxon>
        <taxon>Craniata</taxon>
        <taxon>Vertebrata</taxon>
        <taxon>Euteleostomi</taxon>
        <taxon>Actinopterygii</taxon>
        <taxon>Neopterygii</taxon>
        <taxon>Teleostei</taxon>
        <taxon>Neoteleostei</taxon>
        <taxon>Acanthomorphata</taxon>
        <taxon>Eupercaria</taxon>
        <taxon>Tetraodontiformes</taxon>
        <taxon>Tetradontoidea</taxon>
        <taxon>Tetraodontidae</taxon>
        <taxon>Tetraodon</taxon>
    </lineage>
</organism>
<dbReference type="GO" id="GO:0005634">
    <property type="term" value="C:nucleus"/>
    <property type="evidence" value="ECO:0007669"/>
    <property type="project" value="UniProtKB-SubCell"/>
</dbReference>
<accession>Q4RPQ8</accession>
<comment type="function">
    <text evidence="1">May be involved in spermatogenesis.</text>
</comment>
<evidence type="ECO:0000256" key="3">
    <source>
        <dbReference type="ARBA" id="ARBA00004496"/>
    </source>
</evidence>
<evidence type="ECO:0000256" key="4">
    <source>
        <dbReference type="ARBA" id="ARBA00021436"/>
    </source>
</evidence>
<keyword evidence="6" id="KW-0539">Nucleus</keyword>
<evidence type="ECO:0000256" key="5">
    <source>
        <dbReference type="ARBA" id="ARBA00022490"/>
    </source>
</evidence>
<evidence type="ECO:0000313" key="7">
    <source>
        <dbReference type="EMBL" id="CAG09624.1"/>
    </source>
</evidence>
<evidence type="ECO:0000256" key="6">
    <source>
        <dbReference type="ARBA" id="ARBA00023242"/>
    </source>
</evidence>
<dbReference type="OrthoDB" id="2136125at2759"/>
<dbReference type="PANTHER" id="PTHR33588">
    <property type="entry name" value="CILIA- AND FLAGELLA-ASSOCIATED PROTEIN 299"/>
    <property type="match status" value="1"/>
</dbReference>
<gene>
    <name evidence="7" type="ORF">GSTENG00030973001</name>
</gene>
<reference evidence="7" key="1">
    <citation type="journal article" date="2004" name="Nature">
        <title>Genome duplication in the teleost fish Tetraodon nigroviridis reveals the early vertebrate proto-karyotype.</title>
        <authorList>
            <person name="Jaillon O."/>
            <person name="Aury J.-M."/>
            <person name="Brunet F."/>
            <person name="Petit J.-L."/>
            <person name="Stange-Thomann N."/>
            <person name="Mauceli E."/>
            <person name="Bouneau L."/>
            <person name="Fischer C."/>
            <person name="Ozouf-Costaz C."/>
            <person name="Bernot A."/>
            <person name="Nicaud S."/>
            <person name="Jaffe D."/>
            <person name="Fisher S."/>
            <person name="Lutfalla G."/>
            <person name="Dossat C."/>
            <person name="Segurens B."/>
            <person name="Dasilva C."/>
            <person name="Salanoubat M."/>
            <person name="Levy M."/>
            <person name="Boudet N."/>
            <person name="Castellano S."/>
            <person name="Anthouard V."/>
            <person name="Jubin C."/>
            <person name="Castelli V."/>
            <person name="Katinka M."/>
            <person name="Vacherie B."/>
            <person name="Biemont C."/>
            <person name="Skalli Z."/>
            <person name="Cattolico L."/>
            <person name="Poulain J."/>
            <person name="De Berardinis V."/>
            <person name="Cruaud C."/>
            <person name="Duprat S."/>
            <person name="Brottier P."/>
            <person name="Coutanceau J.-P."/>
            <person name="Gouzy J."/>
            <person name="Parra G."/>
            <person name="Lardier G."/>
            <person name="Chapple C."/>
            <person name="McKernan K.J."/>
            <person name="McEwan P."/>
            <person name="Bosak S."/>
            <person name="Kellis M."/>
            <person name="Volff J.-N."/>
            <person name="Guigo R."/>
            <person name="Zody M.C."/>
            <person name="Mesirov J."/>
            <person name="Lindblad-Toh K."/>
            <person name="Birren B."/>
            <person name="Nusbaum C."/>
            <person name="Kahn D."/>
            <person name="Robinson-Rechavi M."/>
            <person name="Laudet V."/>
            <person name="Schachter V."/>
            <person name="Quetier F."/>
            <person name="Saurin W."/>
            <person name="Scarpelli C."/>
            <person name="Wincker P."/>
            <person name="Lander E.S."/>
            <person name="Weissenbach J."/>
            <person name="Roest Crollius H."/>
        </authorList>
    </citation>
    <scope>NUCLEOTIDE SEQUENCE [LARGE SCALE GENOMIC DNA]</scope>
</reference>
<dbReference type="AlphaFoldDB" id="Q4RPQ8"/>